<gene>
    <name evidence="1" type="primary">infA</name>
</gene>
<dbReference type="EMBL" id="MW386998">
    <property type="protein sequence ID" value="QRG00794.1"/>
    <property type="molecule type" value="Genomic_DNA"/>
</dbReference>
<keyword evidence="1" id="KW-0934">Plastid</keyword>
<organism evidence="1">
    <name type="scientific">Tilia mongolica</name>
    <dbReference type="NCBI Taxonomy" id="1522117"/>
    <lineage>
        <taxon>Eukaryota</taxon>
        <taxon>Viridiplantae</taxon>
        <taxon>Streptophyta</taxon>
        <taxon>Embryophyta</taxon>
        <taxon>Tracheophyta</taxon>
        <taxon>Spermatophyta</taxon>
        <taxon>Magnoliopsida</taxon>
        <taxon>eudicotyledons</taxon>
        <taxon>Gunneridae</taxon>
        <taxon>Pentapetalae</taxon>
        <taxon>rosids</taxon>
        <taxon>malvids</taxon>
        <taxon>Malvales</taxon>
        <taxon>Malvaceae</taxon>
        <taxon>Tilioideae</taxon>
        <taxon>Tilia</taxon>
    </lineage>
</organism>
<dbReference type="AlphaFoldDB" id="A0A890A0K5"/>
<dbReference type="RefSeq" id="YP_010156996.1">
    <property type="nucleotide sequence ID" value="NC_057237.1"/>
</dbReference>
<dbReference type="InterPro" id="IPR012340">
    <property type="entry name" value="NA-bd_OB-fold"/>
</dbReference>
<keyword evidence="1" id="KW-0150">Chloroplast</keyword>
<dbReference type="GeneID" id="67161178"/>
<sequence>MPPWDRVNKSEVSAYDSTRGRIIYRLRNKDSND</sequence>
<name>A0A890A0K5_9ROSI</name>
<protein>
    <submittedName>
        <fullName evidence="1">InfA</fullName>
    </submittedName>
</protein>
<reference evidence="1" key="1">
    <citation type="submission" date="2020-12" db="EMBL/GenBank/DDBJ databases">
        <authorList>
            <person name="Zheng G."/>
            <person name="Li J."/>
        </authorList>
    </citation>
    <scope>NUCLEOTIDE SEQUENCE</scope>
</reference>
<accession>A0A890A0K5</accession>
<dbReference type="Gene3D" id="2.40.50.140">
    <property type="entry name" value="Nucleic acid-binding proteins"/>
    <property type="match status" value="1"/>
</dbReference>
<evidence type="ECO:0000313" key="1">
    <source>
        <dbReference type="EMBL" id="QRG00794.1"/>
    </source>
</evidence>
<proteinExistence type="predicted"/>
<geneLocation type="chloroplast" evidence="1"/>